<evidence type="ECO:0000313" key="2">
    <source>
        <dbReference type="EMBL" id="KAL0409069.1"/>
    </source>
</evidence>
<feature type="region of interest" description="Disordered" evidence="1">
    <location>
        <begin position="73"/>
        <end position="100"/>
    </location>
</feature>
<feature type="compositionally biased region" description="Basic and acidic residues" evidence="1">
    <location>
        <begin position="91"/>
        <end position="100"/>
    </location>
</feature>
<proteinExistence type="predicted"/>
<reference evidence="2" key="2">
    <citation type="journal article" date="2024" name="Plant">
        <title>Genomic evolution and insights into agronomic trait innovations of Sesamum species.</title>
        <authorList>
            <person name="Miao H."/>
            <person name="Wang L."/>
            <person name="Qu L."/>
            <person name="Liu H."/>
            <person name="Sun Y."/>
            <person name="Le M."/>
            <person name="Wang Q."/>
            <person name="Wei S."/>
            <person name="Zheng Y."/>
            <person name="Lin W."/>
            <person name="Duan Y."/>
            <person name="Cao H."/>
            <person name="Xiong S."/>
            <person name="Wang X."/>
            <person name="Wei L."/>
            <person name="Li C."/>
            <person name="Ma Q."/>
            <person name="Ju M."/>
            <person name="Zhao R."/>
            <person name="Li G."/>
            <person name="Mu C."/>
            <person name="Tian Q."/>
            <person name="Mei H."/>
            <person name="Zhang T."/>
            <person name="Gao T."/>
            <person name="Zhang H."/>
        </authorList>
    </citation>
    <scope>NUCLEOTIDE SEQUENCE</scope>
    <source>
        <strain evidence="2">G02</strain>
    </source>
</reference>
<accession>A0AAW2TX59</accession>
<sequence length="100" mass="11189">MRMRAAHIPKSQNRGKERRGRAEVQDTILPAPYYYHFHALLTFSPPITTAIFATTTTVNTSCNAPAIQFNCSGTRIPSQKQLGPISSPGSAKREERQWDD</sequence>
<name>A0AAW2TX59_SESRA</name>
<organism evidence="2">
    <name type="scientific">Sesamum radiatum</name>
    <name type="common">Black benniseed</name>
    <dbReference type="NCBI Taxonomy" id="300843"/>
    <lineage>
        <taxon>Eukaryota</taxon>
        <taxon>Viridiplantae</taxon>
        <taxon>Streptophyta</taxon>
        <taxon>Embryophyta</taxon>
        <taxon>Tracheophyta</taxon>
        <taxon>Spermatophyta</taxon>
        <taxon>Magnoliopsida</taxon>
        <taxon>eudicotyledons</taxon>
        <taxon>Gunneridae</taxon>
        <taxon>Pentapetalae</taxon>
        <taxon>asterids</taxon>
        <taxon>lamiids</taxon>
        <taxon>Lamiales</taxon>
        <taxon>Pedaliaceae</taxon>
        <taxon>Sesamum</taxon>
    </lineage>
</organism>
<evidence type="ECO:0000256" key="1">
    <source>
        <dbReference type="SAM" id="MobiDB-lite"/>
    </source>
</evidence>
<reference evidence="2" key="1">
    <citation type="submission" date="2020-06" db="EMBL/GenBank/DDBJ databases">
        <authorList>
            <person name="Li T."/>
            <person name="Hu X."/>
            <person name="Zhang T."/>
            <person name="Song X."/>
            <person name="Zhang H."/>
            <person name="Dai N."/>
            <person name="Sheng W."/>
            <person name="Hou X."/>
            <person name="Wei L."/>
        </authorList>
    </citation>
    <scope>NUCLEOTIDE SEQUENCE</scope>
    <source>
        <strain evidence="2">G02</strain>
        <tissue evidence="2">Leaf</tissue>
    </source>
</reference>
<feature type="region of interest" description="Disordered" evidence="1">
    <location>
        <begin position="1"/>
        <end position="22"/>
    </location>
</feature>
<dbReference type="EMBL" id="JACGWJ010000007">
    <property type="protein sequence ID" value="KAL0409069.1"/>
    <property type="molecule type" value="Genomic_DNA"/>
</dbReference>
<comment type="caution">
    <text evidence="2">The sequence shown here is derived from an EMBL/GenBank/DDBJ whole genome shotgun (WGS) entry which is preliminary data.</text>
</comment>
<protein>
    <submittedName>
        <fullName evidence="2">Uncharacterized protein</fullName>
    </submittedName>
</protein>
<gene>
    <name evidence="2" type="ORF">Sradi_1841300</name>
</gene>
<dbReference type="AlphaFoldDB" id="A0AAW2TX59"/>